<dbReference type="SFLD" id="SFLDG01082">
    <property type="entry name" value="B12-binding_domain_containing"/>
    <property type="match status" value="1"/>
</dbReference>
<dbReference type="SFLD" id="SFLDS00029">
    <property type="entry name" value="Radical_SAM"/>
    <property type="match status" value="1"/>
</dbReference>
<dbReference type="KEGG" id="ipc:IPA_08100"/>
<accession>A0A977PLX8</accession>
<dbReference type="Proteomes" id="UP001063698">
    <property type="component" value="Chromosome"/>
</dbReference>
<dbReference type="InterPro" id="IPR006638">
    <property type="entry name" value="Elp3/MiaA/NifB-like_rSAM"/>
</dbReference>
<gene>
    <name evidence="2" type="ORF">IPA_08100</name>
</gene>
<dbReference type="Gene3D" id="3.40.50.280">
    <property type="entry name" value="Cobalamin-binding domain"/>
    <property type="match status" value="1"/>
</dbReference>
<keyword evidence="3" id="KW-1185">Reference proteome</keyword>
<dbReference type="CDD" id="cd01335">
    <property type="entry name" value="Radical_SAM"/>
    <property type="match status" value="1"/>
</dbReference>
<dbReference type="InterPro" id="IPR023404">
    <property type="entry name" value="rSAM_horseshoe"/>
</dbReference>
<protein>
    <recommendedName>
        <fullName evidence="1">Radical SAM core domain-containing protein</fullName>
    </recommendedName>
</protein>
<proteinExistence type="predicted"/>
<dbReference type="SMART" id="SM00729">
    <property type="entry name" value="Elp3"/>
    <property type="match status" value="1"/>
</dbReference>
<dbReference type="PANTHER" id="PTHR42731:SF1">
    <property type="entry name" value="RADICAL SAM DOMAIN PROTEIN"/>
    <property type="match status" value="1"/>
</dbReference>
<dbReference type="InterPro" id="IPR045784">
    <property type="entry name" value="Radical_SAM_N2"/>
</dbReference>
<evidence type="ECO:0000313" key="3">
    <source>
        <dbReference type="Proteomes" id="UP001063698"/>
    </source>
</evidence>
<dbReference type="Gene3D" id="3.80.30.20">
    <property type="entry name" value="tm_1862 like domain"/>
    <property type="match status" value="1"/>
</dbReference>
<dbReference type="Pfam" id="PF19864">
    <property type="entry name" value="Radical_SAM_N2"/>
    <property type="match status" value="1"/>
</dbReference>
<dbReference type="SUPFAM" id="SSF102114">
    <property type="entry name" value="Radical SAM enzymes"/>
    <property type="match status" value="1"/>
</dbReference>
<name>A0A977PLX8_9CREN</name>
<reference evidence="2" key="1">
    <citation type="submission" date="2013-11" db="EMBL/GenBank/DDBJ databases">
        <title>Comparative genomics of Ignicoccus.</title>
        <authorList>
            <person name="Podar M."/>
        </authorList>
    </citation>
    <scope>NUCLEOTIDE SEQUENCE</scope>
    <source>
        <strain evidence="2">DSM 13166</strain>
    </source>
</reference>
<feature type="domain" description="Radical SAM core" evidence="1">
    <location>
        <begin position="195"/>
        <end position="415"/>
    </location>
</feature>
<evidence type="ECO:0000313" key="2">
    <source>
        <dbReference type="EMBL" id="UXD22770.1"/>
    </source>
</evidence>
<evidence type="ECO:0000259" key="1">
    <source>
        <dbReference type="PROSITE" id="PS51918"/>
    </source>
</evidence>
<dbReference type="GO" id="GO:0003824">
    <property type="term" value="F:catalytic activity"/>
    <property type="evidence" value="ECO:0007669"/>
    <property type="project" value="InterPro"/>
</dbReference>
<dbReference type="AlphaFoldDB" id="A0A977PLX8"/>
<dbReference type="PANTHER" id="PTHR42731">
    <property type="entry name" value="SLL1084 PROTEIN"/>
    <property type="match status" value="1"/>
</dbReference>
<dbReference type="Pfam" id="PF04055">
    <property type="entry name" value="Radical_SAM"/>
    <property type="match status" value="1"/>
</dbReference>
<sequence>MKRDLVRIRLCDKKVVEYNPIMRFLSRRGPSVALVYPAPYSVASQSLGFQLVYALLVSQGIRVERFTSDSCGRSLESGTPLKRFKYVIASLSFELDYAYLAQMLREYGSEGQVVMAGGLAVTANPLPVLDMIDFVILGDAEPTIPKLAEAIHYDCVDCLEEEWLVNEEREGRKAEAELEESPMLAQQFLPISIEPPWGKGFLVEVTRGCPHKCRFCLEGWTSKPFRQRKLDQVKEALDSAGPPFEKIITISLSLSDYKYHKEYLKVLSTHKLQGSIPSIRLEGVDEDLVKAVKRMGQRTLTIAPETTLKEKAEVLGKGFPPEFLKEKLEIIYKYKLKPKMYMMVVPKEKGEMSEREIGNLKEAIKGKVHVSVNPLIPKPWTPLQIAPIPSKDMEKIMIKYKDLGEVDLYPIRWARLQAIIGLSEKPIMRYLDPSLPPEKQMEVLSKVINIKKMENWRPEWEPKWLRYSISNEEEVLRLGRESYEAWRRHFQ</sequence>
<dbReference type="EMBL" id="CP006868">
    <property type="protein sequence ID" value="UXD22770.1"/>
    <property type="molecule type" value="Genomic_DNA"/>
</dbReference>
<dbReference type="InterPro" id="IPR058240">
    <property type="entry name" value="rSAM_sf"/>
</dbReference>
<organism evidence="2 3">
    <name type="scientific">Ignicoccus pacificus DSM 13166</name>
    <dbReference type="NCBI Taxonomy" id="940294"/>
    <lineage>
        <taxon>Archaea</taxon>
        <taxon>Thermoproteota</taxon>
        <taxon>Thermoprotei</taxon>
        <taxon>Desulfurococcales</taxon>
        <taxon>Desulfurococcaceae</taxon>
        <taxon>Ignicoccus</taxon>
    </lineage>
</organism>
<dbReference type="PROSITE" id="PS51918">
    <property type="entry name" value="RADICAL_SAM"/>
    <property type="match status" value="1"/>
</dbReference>
<dbReference type="InterPro" id="IPR007197">
    <property type="entry name" value="rSAM"/>
</dbReference>
<dbReference type="GO" id="GO:0051536">
    <property type="term" value="F:iron-sulfur cluster binding"/>
    <property type="evidence" value="ECO:0007669"/>
    <property type="project" value="InterPro"/>
</dbReference>